<dbReference type="AlphaFoldDB" id="A0A6L6YFH0"/>
<accession>A0A6L6YFH0</accession>
<dbReference type="GO" id="GO:0003677">
    <property type="term" value="F:DNA binding"/>
    <property type="evidence" value="ECO:0007669"/>
    <property type="project" value="InterPro"/>
</dbReference>
<evidence type="ECO:0000313" key="2">
    <source>
        <dbReference type="EMBL" id="MVX56455.1"/>
    </source>
</evidence>
<organism evidence="2 3">
    <name type="scientific">Parasutterella muris</name>
    <dbReference type="NCBI Taxonomy" id="2565572"/>
    <lineage>
        <taxon>Bacteria</taxon>
        <taxon>Pseudomonadati</taxon>
        <taxon>Pseudomonadota</taxon>
        <taxon>Betaproteobacteria</taxon>
        <taxon>Burkholderiales</taxon>
        <taxon>Sutterellaceae</taxon>
        <taxon>Parasutterella</taxon>
    </lineage>
</organism>
<dbReference type="PANTHER" id="PTHR33258:SF1">
    <property type="entry name" value="TRANSPOSASE INSL FOR INSERTION SEQUENCE ELEMENT IS186A-RELATED"/>
    <property type="match status" value="1"/>
</dbReference>
<evidence type="ECO:0000259" key="1">
    <source>
        <dbReference type="Pfam" id="PF01609"/>
    </source>
</evidence>
<dbReference type="Pfam" id="PF01609">
    <property type="entry name" value="DDE_Tnp_1"/>
    <property type="match status" value="1"/>
</dbReference>
<dbReference type="InterPro" id="IPR012337">
    <property type="entry name" value="RNaseH-like_sf"/>
</dbReference>
<dbReference type="PANTHER" id="PTHR33258">
    <property type="entry name" value="TRANSPOSASE INSL FOR INSERTION SEQUENCE ELEMENT IS186A-RELATED"/>
    <property type="match status" value="1"/>
</dbReference>
<evidence type="ECO:0000313" key="3">
    <source>
        <dbReference type="Proteomes" id="UP000472580"/>
    </source>
</evidence>
<proteinExistence type="predicted"/>
<dbReference type="GO" id="GO:0004803">
    <property type="term" value="F:transposase activity"/>
    <property type="evidence" value="ECO:0007669"/>
    <property type="project" value="InterPro"/>
</dbReference>
<dbReference type="SUPFAM" id="SSF53098">
    <property type="entry name" value="Ribonuclease H-like"/>
    <property type="match status" value="1"/>
</dbReference>
<keyword evidence="3" id="KW-1185">Reference proteome</keyword>
<dbReference type="GO" id="GO:0006313">
    <property type="term" value="P:DNA transposition"/>
    <property type="evidence" value="ECO:0007669"/>
    <property type="project" value="InterPro"/>
</dbReference>
<sequence>MRWQIELFFKRIKQNLVIKSFVGTTENAVMTQIWTAAIAILLFGNLCEIRICLPNLL</sequence>
<name>A0A6L6YFH0_9BURK</name>
<reference evidence="2 3" key="1">
    <citation type="submission" date="2019-12" db="EMBL/GenBank/DDBJ databases">
        <title>Microbes associate with the intestines of laboratory mice.</title>
        <authorList>
            <person name="Navarre W."/>
            <person name="Wong E."/>
        </authorList>
    </citation>
    <scope>NUCLEOTIDE SEQUENCE [LARGE SCALE GENOMIC DNA]</scope>
    <source>
        <strain evidence="2 3">NM82_D38</strain>
    </source>
</reference>
<dbReference type="EMBL" id="WSRP01000010">
    <property type="protein sequence ID" value="MVX56455.1"/>
    <property type="molecule type" value="Genomic_DNA"/>
</dbReference>
<protein>
    <submittedName>
        <fullName evidence="2">Transposase</fullName>
    </submittedName>
</protein>
<gene>
    <name evidence="2" type="ORF">E5987_04440</name>
</gene>
<dbReference type="InterPro" id="IPR002559">
    <property type="entry name" value="Transposase_11"/>
</dbReference>
<dbReference type="Proteomes" id="UP000472580">
    <property type="component" value="Unassembled WGS sequence"/>
</dbReference>
<comment type="caution">
    <text evidence="2">The sequence shown here is derived from an EMBL/GenBank/DDBJ whole genome shotgun (WGS) entry which is preliminary data.</text>
</comment>
<feature type="domain" description="Transposase IS4-like" evidence="1">
    <location>
        <begin position="2"/>
        <end position="42"/>
    </location>
</feature>
<dbReference type="OrthoDB" id="9796012at2"/>